<protein>
    <recommendedName>
        <fullName evidence="3">OmpR/PhoB-type domain-containing protein</fullName>
    </recommendedName>
</protein>
<dbReference type="AlphaFoldDB" id="A0A5J6WF71"/>
<organism evidence="4 5">
    <name type="scientific">Moritella marina ATCC 15381</name>
    <dbReference type="NCBI Taxonomy" id="1202962"/>
    <lineage>
        <taxon>Bacteria</taxon>
        <taxon>Pseudomonadati</taxon>
        <taxon>Pseudomonadota</taxon>
        <taxon>Gammaproteobacteria</taxon>
        <taxon>Alteromonadales</taxon>
        <taxon>Moritellaceae</taxon>
        <taxon>Moritella</taxon>
    </lineage>
</organism>
<dbReference type="InterPro" id="IPR001867">
    <property type="entry name" value="OmpR/PhoB-type_DNA-bd"/>
</dbReference>
<dbReference type="EMBL" id="CP044399">
    <property type="protein sequence ID" value="QFI36529.1"/>
    <property type="molecule type" value="Genomic_DNA"/>
</dbReference>
<dbReference type="CDD" id="cd00383">
    <property type="entry name" value="trans_reg_C"/>
    <property type="match status" value="1"/>
</dbReference>
<dbReference type="KEGG" id="mmaa:FR932_01150"/>
<dbReference type="SMART" id="SM00862">
    <property type="entry name" value="Trans_reg_C"/>
    <property type="match status" value="1"/>
</dbReference>
<feature type="domain" description="OmpR/PhoB-type" evidence="3">
    <location>
        <begin position="13"/>
        <end position="115"/>
    </location>
</feature>
<keyword evidence="1 2" id="KW-0238">DNA-binding</keyword>
<dbReference type="InterPro" id="IPR016032">
    <property type="entry name" value="Sig_transdc_resp-reg_C-effctor"/>
</dbReference>
<name>A0A5J6WF71_MORMI</name>
<proteinExistence type="predicted"/>
<sequence length="119" mass="13737">MKDVLTLESNKMVRNIKIGHIEINLLSGVIKTNTPQFKLDRVGRKEAKLLELLFDNENDIVSKFSLLDLVWGEQVVTENSLAVAMFNLRTFLKKYDEKNKYRLINVSGYGYGLYSDHLL</sequence>
<dbReference type="GO" id="GO:0006355">
    <property type="term" value="P:regulation of DNA-templated transcription"/>
    <property type="evidence" value="ECO:0007669"/>
    <property type="project" value="InterPro"/>
</dbReference>
<dbReference type="RefSeq" id="WP_019440833.1">
    <property type="nucleotide sequence ID" value="NZ_ALOE01000011.1"/>
</dbReference>
<evidence type="ECO:0000313" key="4">
    <source>
        <dbReference type="EMBL" id="QFI36529.1"/>
    </source>
</evidence>
<dbReference type="GO" id="GO:0003677">
    <property type="term" value="F:DNA binding"/>
    <property type="evidence" value="ECO:0007669"/>
    <property type="project" value="UniProtKB-UniRule"/>
</dbReference>
<accession>A0A5J6WF71</accession>
<evidence type="ECO:0000313" key="5">
    <source>
        <dbReference type="Proteomes" id="UP000327424"/>
    </source>
</evidence>
<dbReference type="SUPFAM" id="SSF46894">
    <property type="entry name" value="C-terminal effector domain of the bipartite response regulators"/>
    <property type="match status" value="1"/>
</dbReference>
<evidence type="ECO:0000256" key="1">
    <source>
        <dbReference type="ARBA" id="ARBA00023125"/>
    </source>
</evidence>
<evidence type="ECO:0000259" key="3">
    <source>
        <dbReference type="PROSITE" id="PS51755"/>
    </source>
</evidence>
<dbReference type="PROSITE" id="PS51755">
    <property type="entry name" value="OMPR_PHOB"/>
    <property type="match status" value="1"/>
</dbReference>
<dbReference type="Pfam" id="PF00486">
    <property type="entry name" value="Trans_reg_C"/>
    <property type="match status" value="1"/>
</dbReference>
<feature type="DNA-binding region" description="OmpR/PhoB-type" evidence="2">
    <location>
        <begin position="13"/>
        <end position="115"/>
    </location>
</feature>
<reference evidence="4 5" key="1">
    <citation type="submission" date="2019-09" db="EMBL/GenBank/DDBJ databases">
        <title>Hybrid Assembly of the complete Genome of the Deep-Sea Bacterium Moritella marina from long Nanopore and Illumina reads.</title>
        <authorList>
            <person name="Magin S."/>
            <person name="Georgoulis A."/>
            <person name="Papadimitriou K."/>
            <person name="Iliakis G."/>
            <person name="Vorgias C.E."/>
        </authorList>
    </citation>
    <scope>NUCLEOTIDE SEQUENCE [LARGE SCALE GENOMIC DNA]</scope>
    <source>
        <strain evidence="4 5">MP-1</strain>
    </source>
</reference>
<dbReference type="GO" id="GO:0000160">
    <property type="term" value="P:phosphorelay signal transduction system"/>
    <property type="evidence" value="ECO:0007669"/>
    <property type="project" value="InterPro"/>
</dbReference>
<dbReference type="OrthoDB" id="5900874at2"/>
<dbReference type="InterPro" id="IPR036388">
    <property type="entry name" value="WH-like_DNA-bd_sf"/>
</dbReference>
<evidence type="ECO:0000256" key="2">
    <source>
        <dbReference type="PROSITE-ProRule" id="PRU01091"/>
    </source>
</evidence>
<dbReference type="Gene3D" id="1.10.10.10">
    <property type="entry name" value="Winged helix-like DNA-binding domain superfamily/Winged helix DNA-binding domain"/>
    <property type="match status" value="1"/>
</dbReference>
<keyword evidence="5" id="KW-1185">Reference proteome</keyword>
<gene>
    <name evidence="4" type="ORF">FR932_01150</name>
</gene>
<dbReference type="Proteomes" id="UP000327424">
    <property type="component" value="Chromosome"/>
</dbReference>